<keyword evidence="3" id="KW-0804">Transcription</keyword>
<dbReference type="Gene3D" id="3.30.70.920">
    <property type="match status" value="1"/>
</dbReference>
<dbReference type="GO" id="GO:0043565">
    <property type="term" value="F:sequence-specific DNA binding"/>
    <property type="evidence" value="ECO:0007669"/>
    <property type="project" value="InterPro"/>
</dbReference>
<gene>
    <name evidence="5" type="ORF">BDK89_4030</name>
</gene>
<accession>A0A4R7I4Z7</accession>
<dbReference type="EMBL" id="SOAU01000001">
    <property type="protein sequence ID" value="TDT18410.1"/>
    <property type="molecule type" value="Genomic_DNA"/>
</dbReference>
<evidence type="ECO:0000256" key="1">
    <source>
        <dbReference type="ARBA" id="ARBA00023015"/>
    </source>
</evidence>
<dbReference type="SUPFAM" id="SSF54909">
    <property type="entry name" value="Dimeric alpha+beta barrel"/>
    <property type="match status" value="1"/>
</dbReference>
<keyword evidence="1" id="KW-0805">Transcription regulation</keyword>
<dbReference type="InterPro" id="IPR000485">
    <property type="entry name" value="AsnC-type_HTH_dom"/>
</dbReference>
<dbReference type="AlphaFoldDB" id="A0A4R7I4Z7"/>
<protein>
    <submittedName>
        <fullName evidence="5">AsnC family transcriptional regulator</fullName>
    </submittedName>
</protein>
<dbReference type="PRINTS" id="PR00033">
    <property type="entry name" value="HTHASNC"/>
</dbReference>
<dbReference type="PANTHER" id="PTHR30154">
    <property type="entry name" value="LEUCINE-RESPONSIVE REGULATORY PROTEIN"/>
    <property type="match status" value="1"/>
</dbReference>
<keyword evidence="6" id="KW-1185">Reference proteome</keyword>
<proteinExistence type="predicted"/>
<dbReference type="CDD" id="cd00090">
    <property type="entry name" value="HTH_ARSR"/>
    <property type="match status" value="1"/>
</dbReference>
<reference evidence="5 6" key="1">
    <citation type="submission" date="2019-03" db="EMBL/GenBank/DDBJ databases">
        <title>Sequencing the genomes of 1000 actinobacteria strains.</title>
        <authorList>
            <person name="Klenk H.-P."/>
        </authorList>
    </citation>
    <scope>NUCLEOTIDE SEQUENCE [LARGE SCALE GENOMIC DNA]</scope>
    <source>
        <strain evidence="5 6">DSM 18936</strain>
    </source>
</reference>
<dbReference type="InterPro" id="IPR011008">
    <property type="entry name" value="Dimeric_a/b-barrel"/>
</dbReference>
<dbReference type="InterPro" id="IPR019887">
    <property type="entry name" value="Tscrpt_reg_AsnC/Lrp_C"/>
</dbReference>
<evidence type="ECO:0000256" key="3">
    <source>
        <dbReference type="ARBA" id="ARBA00023163"/>
    </source>
</evidence>
<sequence>MIELDDIDRALLRILREQPRTPIAEVARLASVARGTATARLARMEEAGVITGYGPDVDARAIGFGVLAFVTLEIAQGHGPSVVDHLAAISEVLEVHAVTGPGDLLCRIVARSNEHLDEVLQDVLSLPGARRSETHLALGTRFHRTAADLAIR</sequence>
<dbReference type="GO" id="GO:0043200">
    <property type="term" value="P:response to amino acid"/>
    <property type="evidence" value="ECO:0007669"/>
    <property type="project" value="TreeGrafter"/>
</dbReference>
<comment type="caution">
    <text evidence="5">The sequence shown here is derived from an EMBL/GenBank/DDBJ whole genome shotgun (WGS) entry which is preliminary data.</text>
</comment>
<evidence type="ECO:0000313" key="5">
    <source>
        <dbReference type="EMBL" id="TDT18410.1"/>
    </source>
</evidence>
<dbReference type="Pfam" id="PF13412">
    <property type="entry name" value="HTH_24"/>
    <property type="match status" value="1"/>
</dbReference>
<dbReference type="PANTHER" id="PTHR30154:SF34">
    <property type="entry name" value="TRANSCRIPTIONAL REGULATOR AZLB"/>
    <property type="match status" value="1"/>
</dbReference>
<dbReference type="SMART" id="SM00344">
    <property type="entry name" value="HTH_ASNC"/>
    <property type="match status" value="1"/>
</dbReference>
<dbReference type="InterPro" id="IPR036388">
    <property type="entry name" value="WH-like_DNA-bd_sf"/>
</dbReference>
<keyword evidence="2" id="KW-0238">DNA-binding</keyword>
<dbReference type="SUPFAM" id="SSF46785">
    <property type="entry name" value="Winged helix' DNA-binding domain"/>
    <property type="match status" value="1"/>
</dbReference>
<name>A0A4R7I4Z7_9ACTN</name>
<evidence type="ECO:0000313" key="6">
    <source>
        <dbReference type="Proteomes" id="UP000294558"/>
    </source>
</evidence>
<dbReference type="Gene3D" id="1.10.10.10">
    <property type="entry name" value="Winged helix-like DNA-binding domain superfamily/Winged helix DNA-binding domain"/>
    <property type="match status" value="1"/>
</dbReference>
<evidence type="ECO:0000256" key="2">
    <source>
        <dbReference type="ARBA" id="ARBA00023125"/>
    </source>
</evidence>
<dbReference type="GO" id="GO:0005829">
    <property type="term" value="C:cytosol"/>
    <property type="evidence" value="ECO:0007669"/>
    <property type="project" value="TreeGrafter"/>
</dbReference>
<dbReference type="PROSITE" id="PS50956">
    <property type="entry name" value="HTH_ASNC_2"/>
    <property type="match status" value="1"/>
</dbReference>
<evidence type="ECO:0000259" key="4">
    <source>
        <dbReference type="PROSITE" id="PS50956"/>
    </source>
</evidence>
<dbReference type="InterPro" id="IPR011991">
    <property type="entry name" value="ArsR-like_HTH"/>
</dbReference>
<feature type="domain" description="HTH asnC-type" evidence="4">
    <location>
        <begin position="4"/>
        <end position="65"/>
    </location>
</feature>
<organism evidence="5 6">
    <name type="scientific">Ilumatobacter fluminis</name>
    <dbReference type="NCBI Taxonomy" id="467091"/>
    <lineage>
        <taxon>Bacteria</taxon>
        <taxon>Bacillati</taxon>
        <taxon>Actinomycetota</taxon>
        <taxon>Acidimicrobiia</taxon>
        <taxon>Acidimicrobiales</taxon>
        <taxon>Ilumatobacteraceae</taxon>
        <taxon>Ilumatobacter</taxon>
    </lineage>
</organism>
<dbReference type="Proteomes" id="UP000294558">
    <property type="component" value="Unassembled WGS sequence"/>
</dbReference>
<dbReference type="Pfam" id="PF01037">
    <property type="entry name" value="AsnC_trans_reg"/>
    <property type="match status" value="1"/>
</dbReference>
<dbReference type="InterPro" id="IPR036390">
    <property type="entry name" value="WH_DNA-bd_sf"/>
</dbReference>
<dbReference type="InterPro" id="IPR019888">
    <property type="entry name" value="Tscrpt_reg_AsnC-like"/>
</dbReference>